<evidence type="ECO:0000313" key="1">
    <source>
        <dbReference type="EMBL" id="SJM32226.1"/>
    </source>
</evidence>
<protein>
    <submittedName>
        <fullName evidence="1">Uncharacterized protein</fullName>
    </submittedName>
</protein>
<reference evidence="2" key="1">
    <citation type="submission" date="2016-12" db="EMBL/GenBank/DDBJ databases">
        <authorList>
            <person name="Brunel B."/>
        </authorList>
    </citation>
    <scope>NUCLEOTIDE SEQUENCE [LARGE SCALE GENOMIC DNA]</scope>
</reference>
<sequence length="78" mass="8770">MFCLHVVPSAVICDRPSMEYRREFVHGGYVGGSHNVEGQTGEASRWTNWVKARIVQESPVVTVEQDYRTLRKCGPSCA</sequence>
<accession>A0A2P9AM57</accession>
<name>A0A2P9AM57_9HYPH</name>
<dbReference type="Proteomes" id="UP000245698">
    <property type="component" value="Unassembled WGS sequence"/>
</dbReference>
<dbReference type="AlphaFoldDB" id="A0A2P9AM57"/>
<evidence type="ECO:0000313" key="2">
    <source>
        <dbReference type="Proteomes" id="UP000245698"/>
    </source>
</evidence>
<gene>
    <name evidence="1" type="ORF">BQ8482_250111</name>
</gene>
<keyword evidence="2" id="KW-1185">Reference proteome</keyword>
<organism evidence="1 2">
    <name type="scientific">Mesorhizobium delmotii</name>
    <dbReference type="NCBI Taxonomy" id="1631247"/>
    <lineage>
        <taxon>Bacteria</taxon>
        <taxon>Pseudomonadati</taxon>
        <taxon>Pseudomonadota</taxon>
        <taxon>Alphaproteobacteria</taxon>
        <taxon>Hyphomicrobiales</taxon>
        <taxon>Phyllobacteriaceae</taxon>
        <taxon>Mesorhizobium</taxon>
    </lineage>
</organism>
<proteinExistence type="predicted"/>
<dbReference type="EMBL" id="FUIG01000032">
    <property type="protein sequence ID" value="SJM32226.1"/>
    <property type="molecule type" value="Genomic_DNA"/>
</dbReference>